<dbReference type="GO" id="GO:0000978">
    <property type="term" value="F:RNA polymerase II cis-regulatory region sequence-specific DNA binding"/>
    <property type="evidence" value="ECO:0007669"/>
    <property type="project" value="TreeGrafter"/>
</dbReference>
<sequence length="702" mass="77130">MNTNTNHQIRSGKRPAPTTPKRLSTNSTDFHFDDDCGSNSGSDMDAQENSSSTDVEGVWSMDIEQCFQEALAIYPPCGRRKIILSEEGKMYGRNELIARYIYQHTGKIRSRKQVSSHIQVLARRKSKELQAQIKDPDTKQRAIMHLSMLSSAQIVSAGVLGSKSLSSVSSASGMPTITATIHSANEDNSIDNKHSGNATNGRNDMISLPAEAAASERTLHVNNLIHPNNRESQNKTNGSHSESIHKYSSPTDTNIHNISSGVNSVKANSAKGKDQAPSFSSTLSMPNPLCSSLTAATPASAAVAMAAAHVAAVAAYGQQCSSASSDSWPKNSMLSPKHPAGLSVTSNTDLLSSAVACKQTSTLSEYSNSSHPLHNHHNGGLIAHPVIDINNQTNEGAMNLLREISYSSLNFLSNPSKHRNDSVSDSPKYPRKMMIENVGKDLSVTGTDASNTVMFNESASEDLRDINMPAWMGRSITAPKMRLIELNAFMISSSYKSQIDLTPTHEFHLNNNSTTMTNQHNFVHIGPILNDHLYSDSNLEQVDASQIWDKFPEDSLKELMEHGPTNAFFLVKFWADVNVVVEPDATFAVSAIFEGTEDVPINLSTKVCSFGKEVLEKIEDEQPRAENGRFVYRFLRSPMCDYMKKFIGKLLQLPQRELMNSVLENFTILHIVNKQLQFLLACTAVYHTVLLRFKLVVVVLSN</sequence>
<dbReference type="Pfam" id="PF17725">
    <property type="entry name" value="YBD"/>
    <property type="match status" value="1"/>
</dbReference>
<dbReference type="Gene3D" id="2.70.50.80">
    <property type="match status" value="1"/>
</dbReference>
<evidence type="ECO:0000256" key="6">
    <source>
        <dbReference type="ARBA" id="ARBA00023242"/>
    </source>
</evidence>
<dbReference type="AlphaFoldDB" id="A0AA85J1C8"/>
<evidence type="ECO:0000313" key="10">
    <source>
        <dbReference type="Proteomes" id="UP000050795"/>
    </source>
</evidence>
<evidence type="ECO:0000256" key="3">
    <source>
        <dbReference type="ARBA" id="ARBA00023015"/>
    </source>
</evidence>
<feature type="domain" description="TEA" evidence="9">
    <location>
        <begin position="52"/>
        <end position="128"/>
    </location>
</feature>
<feature type="compositionally biased region" description="Polar residues" evidence="8">
    <location>
        <begin position="37"/>
        <end position="53"/>
    </location>
</feature>
<reference evidence="10" key="1">
    <citation type="submission" date="2022-06" db="EMBL/GenBank/DDBJ databases">
        <authorList>
            <person name="Berger JAMES D."/>
            <person name="Berger JAMES D."/>
        </authorList>
    </citation>
    <scope>NUCLEOTIDE SEQUENCE [LARGE SCALE GENOMIC DNA]</scope>
</reference>
<dbReference type="InterPro" id="IPR050937">
    <property type="entry name" value="TEC1_TEAD_TF"/>
</dbReference>
<dbReference type="GO" id="GO:0005634">
    <property type="term" value="C:nucleus"/>
    <property type="evidence" value="ECO:0007669"/>
    <property type="project" value="UniProtKB-SubCell"/>
</dbReference>
<evidence type="ECO:0000313" key="11">
    <source>
        <dbReference type="WBParaSite" id="TREG1_12160.7"/>
    </source>
</evidence>
<dbReference type="WBParaSite" id="TREG1_12160.7">
    <property type="protein sequence ID" value="TREG1_12160.7"/>
    <property type="gene ID" value="TREG1_12160"/>
</dbReference>
<dbReference type="Proteomes" id="UP000050795">
    <property type="component" value="Unassembled WGS sequence"/>
</dbReference>
<name>A0AA85J1C8_TRIRE</name>
<dbReference type="InterPro" id="IPR041086">
    <property type="entry name" value="YBD"/>
</dbReference>
<feature type="DNA-binding region" description="TEA" evidence="7">
    <location>
        <begin position="52"/>
        <end position="128"/>
    </location>
</feature>
<dbReference type="PRINTS" id="PR00065">
    <property type="entry name" value="TEADOMAIN"/>
</dbReference>
<evidence type="ECO:0000256" key="5">
    <source>
        <dbReference type="ARBA" id="ARBA00023163"/>
    </source>
</evidence>
<keyword evidence="4" id="KW-0238">DNA-binding</keyword>
<feature type="region of interest" description="Disordered" evidence="8">
    <location>
        <begin position="225"/>
        <end position="259"/>
    </location>
</feature>
<reference evidence="11" key="2">
    <citation type="submission" date="2023-11" db="UniProtKB">
        <authorList>
            <consortium name="WormBaseParasite"/>
        </authorList>
    </citation>
    <scope>IDENTIFICATION</scope>
</reference>
<protein>
    <recommendedName>
        <fullName evidence="9">TEA domain-containing protein</fullName>
    </recommendedName>
</protein>
<dbReference type="GO" id="GO:0048568">
    <property type="term" value="P:embryonic organ development"/>
    <property type="evidence" value="ECO:0007669"/>
    <property type="project" value="TreeGrafter"/>
</dbReference>
<comment type="subcellular location">
    <subcellularLocation>
        <location evidence="1">Nucleus</location>
    </subcellularLocation>
</comment>
<evidence type="ECO:0000256" key="1">
    <source>
        <dbReference type="ARBA" id="ARBA00004123"/>
    </source>
</evidence>
<dbReference type="FunFam" id="2.70.50.80:FF:000005">
    <property type="entry name" value="Transcription enhancer factor-like protein egl-44"/>
    <property type="match status" value="1"/>
</dbReference>
<organism evidence="10 11">
    <name type="scientific">Trichobilharzia regenti</name>
    <name type="common">Nasal bird schistosome</name>
    <dbReference type="NCBI Taxonomy" id="157069"/>
    <lineage>
        <taxon>Eukaryota</taxon>
        <taxon>Metazoa</taxon>
        <taxon>Spiralia</taxon>
        <taxon>Lophotrochozoa</taxon>
        <taxon>Platyhelminthes</taxon>
        <taxon>Trematoda</taxon>
        <taxon>Digenea</taxon>
        <taxon>Strigeidida</taxon>
        <taxon>Schistosomatoidea</taxon>
        <taxon>Schistosomatidae</taxon>
        <taxon>Trichobilharzia</taxon>
    </lineage>
</organism>
<accession>A0AA85J1C8</accession>
<dbReference type="PANTHER" id="PTHR11834">
    <property type="entry name" value="TRANSCRIPTIONAL ENHANCER FACTOR TEF RELATED"/>
    <property type="match status" value="1"/>
</dbReference>
<keyword evidence="2" id="KW-0217">Developmental protein</keyword>
<feature type="region of interest" description="Disordered" evidence="8">
    <location>
        <begin position="1"/>
        <end position="53"/>
    </location>
</feature>
<dbReference type="GO" id="GO:0035329">
    <property type="term" value="P:hippo signaling"/>
    <property type="evidence" value="ECO:0007669"/>
    <property type="project" value="TreeGrafter"/>
</dbReference>
<evidence type="ECO:0000256" key="2">
    <source>
        <dbReference type="ARBA" id="ARBA00022473"/>
    </source>
</evidence>
<evidence type="ECO:0000256" key="8">
    <source>
        <dbReference type="SAM" id="MobiDB-lite"/>
    </source>
</evidence>
<keyword evidence="10" id="KW-1185">Reference proteome</keyword>
<dbReference type="Pfam" id="PF01285">
    <property type="entry name" value="TEA"/>
    <property type="match status" value="1"/>
</dbReference>
<dbReference type="PROSITE" id="PS51088">
    <property type="entry name" value="TEA_2"/>
    <property type="match status" value="1"/>
</dbReference>
<feature type="compositionally biased region" description="Polar residues" evidence="8">
    <location>
        <begin position="234"/>
        <end position="259"/>
    </location>
</feature>
<keyword evidence="5" id="KW-0804">Transcription</keyword>
<evidence type="ECO:0000256" key="7">
    <source>
        <dbReference type="PROSITE-ProRule" id="PRU00505"/>
    </source>
</evidence>
<evidence type="ECO:0000256" key="4">
    <source>
        <dbReference type="ARBA" id="ARBA00023125"/>
    </source>
</evidence>
<dbReference type="InterPro" id="IPR000818">
    <property type="entry name" value="TEA/ATTS_dom"/>
</dbReference>
<dbReference type="SMART" id="SM00426">
    <property type="entry name" value="TEA"/>
    <property type="match status" value="1"/>
</dbReference>
<dbReference type="PANTHER" id="PTHR11834:SF0">
    <property type="entry name" value="PROTEIN SCALLOPED"/>
    <property type="match status" value="1"/>
</dbReference>
<dbReference type="InterPro" id="IPR038096">
    <property type="entry name" value="TEA/ATTS_sf"/>
</dbReference>
<keyword evidence="6" id="KW-0539">Nucleus</keyword>
<dbReference type="GO" id="GO:0000981">
    <property type="term" value="F:DNA-binding transcription factor activity, RNA polymerase II-specific"/>
    <property type="evidence" value="ECO:0007669"/>
    <property type="project" value="TreeGrafter"/>
</dbReference>
<proteinExistence type="predicted"/>
<evidence type="ECO:0000259" key="9">
    <source>
        <dbReference type="PROSITE" id="PS51088"/>
    </source>
</evidence>
<keyword evidence="3" id="KW-0805">Transcription regulation</keyword>
<dbReference type="Gene3D" id="6.10.20.40">
    <property type="entry name" value="TEA/ATTS domain"/>
    <property type="match status" value="1"/>
</dbReference>
<dbReference type="GO" id="GO:0005667">
    <property type="term" value="C:transcription regulator complex"/>
    <property type="evidence" value="ECO:0007669"/>
    <property type="project" value="TreeGrafter"/>
</dbReference>